<dbReference type="GO" id="GO:0016747">
    <property type="term" value="F:acyltransferase activity, transferring groups other than amino-acyl groups"/>
    <property type="evidence" value="ECO:0007669"/>
    <property type="project" value="InterPro"/>
</dbReference>
<dbReference type="AlphaFoldDB" id="A0A1H5S3R2"/>
<proteinExistence type="predicted"/>
<feature type="domain" description="N-acetyltransferase" evidence="1">
    <location>
        <begin position="2"/>
        <end position="54"/>
    </location>
</feature>
<reference evidence="3" key="1">
    <citation type="submission" date="2016-10" db="EMBL/GenBank/DDBJ databases">
        <authorList>
            <person name="Varghese N."/>
            <person name="Submissions S."/>
        </authorList>
    </citation>
    <scope>NUCLEOTIDE SEQUENCE [LARGE SCALE GENOMIC DNA]</scope>
    <source>
        <strain evidence="3">CGMCC 1.7062</strain>
    </source>
</reference>
<dbReference type="InterPro" id="IPR000182">
    <property type="entry name" value="GNAT_dom"/>
</dbReference>
<keyword evidence="2" id="KW-0808">Transferase</keyword>
<dbReference type="Gene3D" id="3.40.630.30">
    <property type="match status" value="1"/>
</dbReference>
<dbReference type="Proteomes" id="UP000236721">
    <property type="component" value="Unassembled WGS sequence"/>
</dbReference>
<evidence type="ECO:0000259" key="1">
    <source>
        <dbReference type="Pfam" id="PF13302"/>
    </source>
</evidence>
<gene>
    <name evidence="2" type="ORF">SAMN04488244_101231</name>
</gene>
<protein>
    <submittedName>
        <fullName evidence="2">Acetyltransferase (GNAT) domain-containing protein</fullName>
    </submittedName>
</protein>
<dbReference type="SUPFAM" id="SSF55729">
    <property type="entry name" value="Acyl-CoA N-acyltransferases (Nat)"/>
    <property type="match status" value="1"/>
</dbReference>
<dbReference type="InterPro" id="IPR016181">
    <property type="entry name" value="Acyl_CoA_acyltransferase"/>
</dbReference>
<dbReference type="PANTHER" id="PTHR43792">
    <property type="entry name" value="GNAT FAMILY, PUTATIVE (AFU_ORTHOLOGUE AFUA_3G00765)-RELATED-RELATED"/>
    <property type="match status" value="1"/>
</dbReference>
<evidence type="ECO:0000313" key="2">
    <source>
        <dbReference type="EMBL" id="SEF45110.1"/>
    </source>
</evidence>
<organism evidence="2 3">
    <name type="scientific">Vibrio hangzhouensis</name>
    <dbReference type="NCBI Taxonomy" id="462991"/>
    <lineage>
        <taxon>Bacteria</taxon>
        <taxon>Pseudomonadati</taxon>
        <taxon>Pseudomonadota</taxon>
        <taxon>Gammaproteobacteria</taxon>
        <taxon>Vibrionales</taxon>
        <taxon>Vibrionaceae</taxon>
        <taxon>Vibrio</taxon>
    </lineage>
</organism>
<sequence>MLGYWLGVEFWGNGYAYEASRALVDYCKENLGLKQLEVSHLVGNERSKSVINKLAVTYMENKVVTVHGRDREVSVYRSEI</sequence>
<dbReference type="EMBL" id="FNVG01000001">
    <property type="protein sequence ID" value="SEF45110.1"/>
    <property type="molecule type" value="Genomic_DNA"/>
</dbReference>
<keyword evidence="3" id="KW-1185">Reference proteome</keyword>
<evidence type="ECO:0000313" key="3">
    <source>
        <dbReference type="Proteomes" id="UP000236721"/>
    </source>
</evidence>
<dbReference type="Pfam" id="PF13302">
    <property type="entry name" value="Acetyltransf_3"/>
    <property type="match status" value="1"/>
</dbReference>
<dbReference type="InterPro" id="IPR051531">
    <property type="entry name" value="N-acetyltransferase"/>
</dbReference>
<accession>A0A1H5S3R2</accession>
<name>A0A1H5S3R2_9VIBR</name>